<evidence type="ECO:0000259" key="2">
    <source>
        <dbReference type="Pfam" id="PF04773"/>
    </source>
</evidence>
<dbReference type="InterPro" id="IPR032508">
    <property type="entry name" value="FecR_C"/>
</dbReference>
<keyword evidence="1" id="KW-1133">Transmembrane helix</keyword>
<gene>
    <name evidence="4" type="ORF">AQPE_0320</name>
</gene>
<dbReference type="Pfam" id="PF04773">
    <property type="entry name" value="FecR"/>
    <property type="match status" value="1"/>
</dbReference>
<feature type="transmembrane region" description="Helical" evidence="1">
    <location>
        <begin position="89"/>
        <end position="110"/>
    </location>
</feature>
<accession>A0A5K7S3R0</accession>
<dbReference type="Gene3D" id="2.60.120.1440">
    <property type="match status" value="1"/>
</dbReference>
<feature type="domain" description="Protein FecR C-terminal" evidence="3">
    <location>
        <begin position="263"/>
        <end position="329"/>
    </location>
</feature>
<dbReference type="Pfam" id="PF16344">
    <property type="entry name" value="FecR_C"/>
    <property type="match status" value="1"/>
</dbReference>
<name>A0A5K7S3R0_9BACT</name>
<dbReference type="PIRSF" id="PIRSF018266">
    <property type="entry name" value="FecR"/>
    <property type="match status" value="1"/>
</dbReference>
<keyword evidence="5" id="KW-1185">Reference proteome</keyword>
<evidence type="ECO:0000256" key="1">
    <source>
        <dbReference type="SAM" id="Phobius"/>
    </source>
</evidence>
<protein>
    <submittedName>
        <fullName evidence="4">Anti-sigma factor</fullName>
    </submittedName>
</protein>
<evidence type="ECO:0000313" key="4">
    <source>
        <dbReference type="EMBL" id="BBE16183.1"/>
    </source>
</evidence>
<dbReference type="KEGG" id="anf:AQPE_0320"/>
<organism evidence="4 5">
    <name type="scientific">Aquipluma nitroreducens</name>
    <dbReference type="NCBI Taxonomy" id="2010828"/>
    <lineage>
        <taxon>Bacteria</taxon>
        <taxon>Pseudomonadati</taxon>
        <taxon>Bacteroidota</taxon>
        <taxon>Bacteroidia</taxon>
        <taxon>Marinilabiliales</taxon>
        <taxon>Prolixibacteraceae</taxon>
        <taxon>Aquipluma</taxon>
    </lineage>
</organism>
<dbReference type="InterPro" id="IPR006860">
    <property type="entry name" value="FecR"/>
</dbReference>
<reference evidence="4" key="1">
    <citation type="journal article" date="2020" name="Int. J. Syst. Evol. Microbiol.">
        <title>Aquipluma nitroreducens gen. nov. sp. nov., a novel facultatively anaerobic bacterium isolated from a freshwater lake.</title>
        <authorList>
            <person name="Watanabe M."/>
            <person name="Kojima H."/>
            <person name="Fukui M."/>
        </authorList>
    </citation>
    <scope>NUCLEOTIDE SEQUENCE</scope>
    <source>
        <strain evidence="4">MeG22</strain>
    </source>
</reference>
<proteinExistence type="predicted"/>
<evidence type="ECO:0000313" key="5">
    <source>
        <dbReference type="Proteomes" id="UP001193389"/>
    </source>
</evidence>
<evidence type="ECO:0000259" key="3">
    <source>
        <dbReference type="Pfam" id="PF16344"/>
    </source>
</evidence>
<keyword evidence="1" id="KW-0812">Transmembrane</keyword>
<dbReference type="Proteomes" id="UP001193389">
    <property type="component" value="Chromosome"/>
</dbReference>
<dbReference type="Gene3D" id="3.55.50.30">
    <property type="match status" value="1"/>
</dbReference>
<dbReference type="FunFam" id="2.60.120.1440:FF:000001">
    <property type="entry name" value="Putative anti-sigma factor"/>
    <property type="match status" value="1"/>
</dbReference>
<dbReference type="PANTHER" id="PTHR30273">
    <property type="entry name" value="PERIPLASMIC SIGNAL SENSOR AND SIGMA FACTOR ACTIVATOR FECR-RELATED"/>
    <property type="match status" value="1"/>
</dbReference>
<dbReference type="PANTHER" id="PTHR30273:SF2">
    <property type="entry name" value="PROTEIN FECR"/>
    <property type="match status" value="1"/>
</dbReference>
<dbReference type="InterPro" id="IPR012373">
    <property type="entry name" value="Ferrdict_sens_TM"/>
</dbReference>
<dbReference type="RefSeq" id="WP_318349282.1">
    <property type="nucleotide sequence ID" value="NZ_AP018694.1"/>
</dbReference>
<keyword evidence="1" id="KW-0472">Membrane</keyword>
<dbReference type="GO" id="GO:0016989">
    <property type="term" value="F:sigma factor antagonist activity"/>
    <property type="evidence" value="ECO:0007669"/>
    <property type="project" value="TreeGrafter"/>
</dbReference>
<dbReference type="EMBL" id="AP018694">
    <property type="protein sequence ID" value="BBE16183.1"/>
    <property type="molecule type" value="Genomic_DNA"/>
</dbReference>
<dbReference type="AlphaFoldDB" id="A0A5K7S3R0"/>
<feature type="domain" description="FecR protein" evidence="2">
    <location>
        <begin position="124"/>
        <end position="217"/>
    </location>
</feature>
<sequence length="332" mass="37733">MQKKRMTDEILYKYISDQASADEALEVREWTKSSDVRKNELARLKNAWIISGLDHVVDPKIKNQEIEKIWYIIRQITINEQKKATRLRFVRYAAAILLIIGLSETISYFVSNLSSLSNSEITEIIVPKGQRSTVVLSDGSTVQLNSDSRLRFPSFFKTGKRKVTLIGEGFFNVAHDKAHPFVVEATGLQIEVLGTSFNVSNYPNDKIITTYLQSGKVKIIDNSKNNVFLNPSEAYSYSTITHKSVIEKIDDQHFSDWTKGLLTIKGENIGELAKKLERRFDIQIVFGDEDVKQHLYTGSIKDQDLKTVLDALEFASAIKYERTGTRVILSSK</sequence>